<evidence type="ECO:0000256" key="9">
    <source>
        <dbReference type="ARBA" id="ARBA00048048"/>
    </source>
</evidence>
<dbReference type="EMBL" id="FN668661">
    <property type="protein sequence ID" value="CBK23403.2"/>
    <property type="molecule type" value="Genomic_DNA"/>
</dbReference>
<evidence type="ECO:0000259" key="12">
    <source>
        <dbReference type="Pfam" id="PF01529"/>
    </source>
</evidence>
<dbReference type="SUPFAM" id="SSF48403">
    <property type="entry name" value="Ankyrin repeat"/>
    <property type="match status" value="1"/>
</dbReference>
<comment type="subcellular location">
    <subcellularLocation>
        <location evidence="1">Endomembrane system</location>
        <topology evidence="1">Multi-pass membrane protein</topology>
    </subcellularLocation>
</comment>
<evidence type="ECO:0000256" key="8">
    <source>
        <dbReference type="ARBA" id="ARBA00023315"/>
    </source>
</evidence>
<evidence type="ECO:0000256" key="7">
    <source>
        <dbReference type="ARBA" id="ARBA00023288"/>
    </source>
</evidence>
<dbReference type="GO" id="GO:0006612">
    <property type="term" value="P:protein targeting to membrane"/>
    <property type="evidence" value="ECO:0007669"/>
    <property type="project" value="TreeGrafter"/>
</dbReference>
<comment type="similarity">
    <text evidence="11">Belongs to the DHHC palmitoyltransferase family.</text>
</comment>
<dbReference type="OrthoDB" id="9909019at2759"/>
<evidence type="ECO:0000256" key="3">
    <source>
        <dbReference type="ARBA" id="ARBA00022692"/>
    </source>
</evidence>
<dbReference type="InterPro" id="IPR039859">
    <property type="entry name" value="PFA4/ZDH16/20/ERF2-like"/>
</dbReference>
<evidence type="ECO:0000256" key="4">
    <source>
        <dbReference type="ARBA" id="ARBA00022989"/>
    </source>
</evidence>
<evidence type="ECO:0000256" key="11">
    <source>
        <dbReference type="RuleBase" id="RU079119"/>
    </source>
</evidence>
<dbReference type="GO" id="GO:0005794">
    <property type="term" value="C:Golgi apparatus"/>
    <property type="evidence" value="ECO:0007669"/>
    <property type="project" value="TreeGrafter"/>
</dbReference>
<accession>D8M5R4</accession>
<dbReference type="InterPro" id="IPR036770">
    <property type="entry name" value="Ankyrin_rpt-contain_sf"/>
</dbReference>
<dbReference type="PANTHER" id="PTHR22883:SF43">
    <property type="entry name" value="PALMITOYLTRANSFERASE APP"/>
    <property type="match status" value="1"/>
</dbReference>
<dbReference type="PROSITE" id="PS50297">
    <property type="entry name" value="ANK_REP_REGION"/>
    <property type="match status" value="2"/>
</dbReference>
<feature type="transmembrane region" description="Helical" evidence="11">
    <location>
        <begin position="366"/>
        <end position="398"/>
    </location>
</feature>
<feature type="repeat" description="ANK" evidence="10">
    <location>
        <begin position="176"/>
        <end position="208"/>
    </location>
</feature>
<keyword evidence="10" id="KW-0040">ANK repeat</keyword>
<evidence type="ECO:0000313" key="14">
    <source>
        <dbReference type="Proteomes" id="UP000008312"/>
    </source>
</evidence>
<keyword evidence="14" id="KW-1185">Reference proteome</keyword>
<dbReference type="PANTHER" id="PTHR22883">
    <property type="entry name" value="ZINC FINGER DHHC DOMAIN CONTAINING PROTEIN"/>
    <property type="match status" value="1"/>
</dbReference>
<comment type="domain">
    <text evidence="11">The DHHC domain is required for palmitoyltransferase activity.</text>
</comment>
<keyword evidence="7" id="KW-0449">Lipoprotein</keyword>
<organism evidence="13">
    <name type="scientific">Blastocystis hominis</name>
    <dbReference type="NCBI Taxonomy" id="12968"/>
    <lineage>
        <taxon>Eukaryota</taxon>
        <taxon>Sar</taxon>
        <taxon>Stramenopiles</taxon>
        <taxon>Bigyra</taxon>
        <taxon>Opalozoa</taxon>
        <taxon>Opalinata</taxon>
        <taxon>Blastocystidae</taxon>
        <taxon>Blastocystis</taxon>
    </lineage>
</organism>
<evidence type="ECO:0000256" key="10">
    <source>
        <dbReference type="PROSITE-ProRule" id="PRU00023"/>
    </source>
</evidence>
<gene>
    <name evidence="13" type="ORF">GSBLH_T00003286001</name>
</gene>
<evidence type="ECO:0000313" key="13">
    <source>
        <dbReference type="EMBL" id="CBK23403.2"/>
    </source>
</evidence>
<dbReference type="GO" id="GO:0005783">
    <property type="term" value="C:endoplasmic reticulum"/>
    <property type="evidence" value="ECO:0007669"/>
    <property type="project" value="TreeGrafter"/>
</dbReference>
<feature type="domain" description="Palmitoyltransferase DHHC" evidence="12">
    <location>
        <begin position="277"/>
        <end position="407"/>
    </location>
</feature>
<dbReference type="RefSeq" id="XP_012897451.1">
    <property type="nucleotide sequence ID" value="XM_013041997.1"/>
</dbReference>
<dbReference type="EC" id="2.3.1.225" evidence="11"/>
<evidence type="ECO:0000256" key="6">
    <source>
        <dbReference type="ARBA" id="ARBA00023139"/>
    </source>
</evidence>
<feature type="transmembrane region" description="Helical" evidence="11">
    <location>
        <begin position="62"/>
        <end position="83"/>
    </location>
</feature>
<dbReference type="Gene3D" id="1.25.40.20">
    <property type="entry name" value="Ankyrin repeat-containing domain"/>
    <property type="match status" value="1"/>
</dbReference>
<dbReference type="PROSITE" id="PS50088">
    <property type="entry name" value="ANK_REPEAT"/>
    <property type="match status" value="2"/>
</dbReference>
<comment type="catalytic activity">
    <reaction evidence="9 11">
        <text>L-cysteinyl-[protein] + hexadecanoyl-CoA = S-hexadecanoyl-L-cysteinyl-[protein] + CoA</text>
        <dbReference type="Rhea" id="RHEA:36683"/>
        <dbReference type="Rhea" id="RHEA-COMP:10131"/>
        <dbReference type="Rhea" id="RHEA-COMP:11032"/>
        <dbReference type="ChEBI" id="CHEBI:29950"/>
        <dbReference type="ChEBI" id="CHEBI:57287"/>
        <dbReference type="ChEBI" id="CHEBI:57379"/>
        <dbReference type="ChEBI" id="CHEBI:74151"/>
        <dbReference type="EC" id="2.3.1.225"/>
    </reaction>
</comment>
<evidence type="ECO:0000256" key="1">
    <source>
        <dbReference type="ARBA" id="ARBA00004127"/>
    </source>
</evidence>
<sequence>MIRKKRKFFSPIGFFRPTCNGMCLTDHADGDIVHISYCLYIFPVIIFCVFEWQSVFTMIPSVLWAFCLLFWLGSLYFLSATYLTEPGLIPKGAPLTPEQIRLISETPSQRLLRQVFICIKDGNYNRLEELLDHTPSLVSESNNEGRTALHIAAFRGDYVACDRILHHGAKVSPDVYSLTPLHYAAFEGAEDVVDLLLKHLHDLESSIALADPNVEDNASDEGDSGLLNSDNILDLMKNKVVCELGPDYASPRGECTMLPPYSGIPRSIVFDGHVVSSAICRQCCLNLPPRAQHCRFCDCCVMKFDHHCPWVSNCIGLRNHRYFVALLVCSVLFLLLSIVMMILLVAKEAKKGLNATEGGRTVWRTLLTHWVAVLLGIIDVVAVVPMTMLCWVHVMLVAKNMTTQEYRRANYRFVSNPVYDKGVWKNIRNELFTYHPSLLATTLHSNKRPDIERRRDFNVSYSVCSRQIWLIGCGAIQKESSKVRIY</sequence>
<dbReference type="GO" id="GO:0019706">
    <property type="term" value="F:protein-cysteine S-palmitoyltransferase activity"/>
    <property type="evidence" value="ECO:0007669"/>
    <property type="project" value="UniProtKB-EC"/>
</dbReference>
<dbReference type="Proteomes" id="UP000008312">
    <property type="component" value="Unassembled WGS sequence"/>
</dbReference>
<protein>
    <recommendedName>
        <fullName evidence="11">Palmitoyltransferase</fullName>
        <ecNumber evidence="11">2.3.1.225</ecNumber>
    </recommendedName>
</protein>
<evidence type="ECO:0000256" key="5">
    <source>
        <dbReference type="ARBA" id="ARBA00023136"/>
    </source>
</evidence>
<dbReference type="InParanoid" id="D8M5R4"/>
<evidence type="ECO:0000256" key="2">
    <source>
        <dbReference type="ARBA" id="ARBA00022679"/>
    </source>
</evidence>
<keyword evidence="4 11" id="KW-1133">Transmembrane helix</keyword>
<keyword evidence="8 11" id="KW-0012">Acyltransferase</keyword>
<keyword evidence="5 11" id="KW-0472">Membrane</keyword>
<feature type="repeat" description="ANK" evidence="10">
    <location>
        <begin position="144"/>
        <end position="172"/>
    </location>
</feature>
<dbReference type="Pfam" id="PF12796">
    <property type="entry name" value="Ank_2"/>
    <property type="match status" value="1"/>
</dbReference>
<proteinExistence type="inferred from homology"/>
<keyword evidence="2 11" id="KW-0808">Transferase</keyword>
<feature type="transmembrane region" description="Helical" evidence="11">
    <location>
        <begin position="37"/>
        <end position="56"/>
    </location>
</feature>
<dbReference type="Pfam" id="PF01529">
    <property type="entry name" value="DHHC"/>
    <property type="match status" value="1"/>
</dbReference>
<dbReference type="InterPro" id="IPR002110">
    <property type="entry name" value="Ankyrin_rpt"/>
</dbReference>
<reference evidence="13" key="1">
    <citation type="submission" date="2010-02" db="EMBL/GenBank/DDBJ databases">
        <title>Sequencing and annotation of the Blastocystis hominis genome.</title>
        <authorList>
            <person name="Wincker P."/>
        </authorList>
    </citation>
    <scope>NUCLEOTIDE SEQUENCE</scope>
    <source>
        <strain evidence="13">Singapore isolate B</strain>
    </source>
</reference>
<dbReference type="SMART" id="SM00248">
    <property type="entry name" value="ANK"/>
    <property type="match status" value="2"/>
</dbReference>
<keyword evidence="3 11" id="KW-0812">Transmembrane</keyword>
<dbReference type="InterPro" id="IPR001594">
    <property type="entry name" value="Palmitoyltrfase_DHHC"/>
</dbReference>
<name>D8M5R4_BLAHO</name>
<keyword evidence="6" id="KW-0564">Palmitate</keyword>
<feature type="transmembrane region" description="Helical" evidence="11">
    <location>
        <begin position="322"/>
        <end position="346"/>
    </location>
</feature>
<dbReference type="PROSITE" id="PS50216">
    <property type="entry name" value="DHHC"/>
    <property type="match status" value="1"/>
</dbReference>
<dbReference type="GeneID" id="24920391"/>
<dbReference type="AlphaFoldDB" id="D8M5R4"/>